<dbReference type="PANTHER" id="PTHR10627:SF34">
    <property type="entry name" value="VIGILIN"/>
    <property type="match status" value="1"/>
</dbReference>
<dbReference type="AlphaFoldDB" id="A0A9W3FZW0"/>
<dbReference type="PANTHER" id="PTHR10627">
    <property type="entry name" value="SCP160"/>
    <property type="match status" value="1"/>
</dbReference>
<dbReference type="Pfam" id="PF00013">
    <property type="entry name" value="KH_1"/>
    <property type="match status" value="10"/>
</dbReference>
<keyword evidence="2" id="KW-0963">Cytoplasm</keyword>
<evidence type="ECO:0000259" key="8">
    <source>
        <dbReference type="SMART" id="SM00322"/>
    </source>
</evidence>
<feature type="domain" description="K Homology" evidence="8">
    <location>
        <begin position="428"/>
        <end position="496"/>
    </location>
</feature>
<feature type="domain" description="K Homology" evidence="8">
    <location>
        <begin position="499"/>
        <end position="568"/>
    </location>
</feature>
<protein>
    <recommendedName>
        <fullName evidence="5">Vigilin</fullName>
    </recommendedName>
</protein>
<sequence length="1237" mass="139205">MNPKENVTECQSKYLQKDNNVTALNSEEDLHTPIYKDQFTQQLEKTNWLENAQEPAASSSNNSQSVMTSVITQAFYMPLEEKQYVNQFKEGRQANFHLDIMQRTGAKLEITFVKNQGLFIIVSGKPETVMKAQKEICARFKKQVLTIVSVPKEHLCFILDKTGEKLPDQKQKAATDIQTLCTVNHSTQTNVAGTKEVMKKAPHEVLLMSVEQDKCAMERLDVGKAFHPFTAGPYNKTSDKSLQEMGADIHISPSSANQTQISFPGKKQQPDQIQDCVKKISENTKEKTTSTDVEIRMQHSCTIGPNSNSVQEILERTGISIEILPSESTSDSVTYHHKPESLRKAFTEAHSKTKASKAYTLASISVPSCLHRFVIGKKGCNISTITQNMPEVRINFTGEDKITIDGPIEDVSYAQEQIEVIVKDLINRMDYAEINVDCKFHKHLIGKKGAIINRIRERNRVSVLISPENEKNNVIRIEGESQGVQQAKRELLELASHLEKEQKDLIIEQRFHQAIIGQKGVQIRDIHKKFPEVVINFPDPAQKSDIIHLRGPKHELEKCAQYLENVVTDIEESNYSITVPIFKKLHKNIIGKGGANIKKICAASNTKIVLPAASSNSENIVITGKPANCEMACDLILSIQKDMANISEVEIPIPSNLHKSFIDSKDCLISAIIEECGNIHIYFPKDNSGLQRAIIRGPAQSVEKAKKMLLQLVEEEQAKCYSVVLHVRPEYHKFLMSKNGGDVPRVCEETGARVLFPIPEDMDQELLTILGTEKAVKDTQKKLEDLITNLDNVVEDIIVINPTYHQHFFMQRGEVSREMTEEYGGVIINFSCLGEQSNKVTIKGAKPCVEAAKKHIQEIIEDLDTAVTIECVIPQKFHDFFMGPMCSRVRQISRDYSVQIKFPDREEIPLTNTEPAVLENKEEVGEKSTIGAASISPRKCDTILISGPKKKCEATVEALEALIPITTEVHVPFDLHHDIIGQKGSEVHKIIDDFEVNIQISSPGLESDIISITGLAANVERAKTRLQQRVKNLQAEIEERSLKNFRLNVTVDPKYHPKIIGRKGLVIAQICLEHKVTIHFPRKESNETQDQITILGYKYNAIAAQDTIMKMVHNFEKTITKQISLNSQVCGHIIGLHGKAIHKIMNQFQVDIYFSPRGIQDANITVTGLPNNVKKAIDHILSLEEYYLTVQKHKLKKEHMKKVTLGNSFYEPRKNLEVKDLPCTAYTIQKIPDMNSS</sequence>
<evidence type="ECO:0000256" key="3">
    <source>
        <dbReference type="ARBA" id="ARBA00022737"/>
    </source>
</evidence>
<name>A0A9W3FZW0_CAMBA</name>
<dbReference type="GO" id="GO:0005737">
    <property type="term" value="C:cytoplasm"/>
    <property type="evidence" value="ECO:0007669"/>
    <property type="project" value="UniProtKB-SubCell"/>
</dbReference>
<dbReference type="SUPFAM" id="SSF54791">
    <property type="entry name" value="Eukaryotic type KH-domain (KH-domain type I)"/>
    <property type="match status" value="11"/>
</dbReference>
<organism evidence="9">
    <name type="scientific">Camelus bactrianus</name>
    <name type="common">Bactrian camel</name>
    <dbReference type="NCBI Taxonomy" id="9837"/>
    <lineage>
        <taxon>Eukaryota</taxon>
        <taxon>Metazoa</taxon>
        <taxon>Chordata</taxon>
        <taxon>Craniata</taxon>
        <taxon>Vertebrata</taxon>
        <taxon>Euteleostomi</taxon>
        <taxon>Mammalia</taxon>
        <taxon>Eutheria</taxon>
        <taxon>Laurasiatheria</taxon>
        <taxon>Artiodactyla</taxon>
        <taxon>Tylopoda</taxon>
        <taxon>Camelidae</taxon>
        <taxon>Camelus</taxon>
    </lineage>
</organism>
<feature type="domain" description="K Homology" evidence="8">
    <location>
        <begin position="1043"/>
        <end position="1113"/>
    </location>
</feature>
<keyword evidence="7" id="KW-0175">Coiled coil</keyword>
<dbReference type="GO" id="GO:0003729">
    <property type="term" value="F:mRNA binding"/>
    <property type="evidence" value="ECO:0007669"/>
    <property type="project" value="TreeGrafter"/>
</dbReference>
<dbReference type="CDD" id="cd22411">
    <property type="entry name" value="KH-I_Vigilin_rpt8"/>
    <property type="match status" value="1"/>
</dbReference>
<dbReference type="FunFam" id="3.30.1370.10:FF:000039">
    <property type="entry name" value="vigilin isoform X1"/>
    <property type="match status" value="1"/>
</dbReference>
<feature type="domain" description="K Homology" evidence="8">
    <location>
        <begin position="358"/>
        <end position="423"/>
    </location>
</feature>
<evidence type="ECO:0000256" key="1">
    <source>
        <dbReference type="ARBA" id="ARBA00004496"/>
    </source>
</evidence>
<feature type="domain" description="K Homology" evidence="8">
    <location>
        <begin position="865"/>
        <end position="964"/>
    </location>
</feature>
<feature type="domain" description="K Homology" evidence="8">
    <location>
        <begin position="645"/>
        <end position="714"/>
    </location>
</feature>
<keyword evidence="4 6" id="KW-0694">RNA-binding</keyword>
<evidence type="ECO:0000256" key="6">
    <source>
        <dbReference type="PROSITE-ProRule" id="PRU00117"/>
    </source>
</evidence>
<dbReference type="InterPro" id="IPR057778">
    <property type="entry name" value="KH_Vigilin_N"/>
</dbReference>
<accession>A0A9W3FZW0</accession>
<feature type="domain" description="K Homology" evidence="8">
    <location>
        <begin position="719"/>
        <end position="788"/>
    </location>
</feature>
<evidence type="ECO:0000256" key="5">
    <source>
        <dbReference type="ARBA" id="ARBA00039270"/>
    </source>
</evidence>
<feature type="domain" description="K Homology" evidence="8">
    <location>
        <begin position="965"/>
        <end position="1031"/>
    </location>
</feature>
<evidence type="ECO:0000256" key="2">
    <source>
        <dbReference type="ARBA" id="ARBA00022490"/>
    </source>
</evidence>
<evidence type="ECO:0000256" key="4">
    <source>
        <dbReference type="ARBA" id="ARBA00022884"/>
    </source>
</evidence>
<gene>
    <name evidence="9" type="primary">LOC105065941</name>
</gene>
<dbReference type="PROSITE" id="PS50084">
    <property type="entry name" value="KH_TYPE_1"/>
    <property type="match status" value="10"/>
</dbReference>
<dbReference type="CDD" id="cd02394">
    <property type="entry name" value="KH-I_Vigilin_rpt6"/>
    <property type="match status" value="1"/>
</dbReference>
<dbReference type="InterPro" id="IPR036612">
    <property type="entry name" value="KH_dom_type_1_sf"/>
</dbReference>
<dbReference type="CDD" id="cd22407">
    <property type="entry name" value="KH-I_Vigilin_rpt3"/>
    <property type="match status" value="1"/>
</dbReference>
<feature type="domain" description="K Homology" evidence="8">
    <location>
        <begin position="792"/>
        <end position="861"/>
    </location>
</feature>
<dbReference type="CDD" id="cd22409">
    <property type="entry name" value="KH-I_Vigilin_rpt5"/>
    <property type="match status" value="1"/>
</dbReference>
<feature type="domain" description="K Homology" evidence="8">
    <location>
        <begin position="1117"/>
        <end position="1185"/>
    </location>
</feature>
<dbReference type="InterPro" id="IPR004087">
    <property type="entry name" value="KH_dom"/>
</dbReference>
<proteinExistence type="predicted"/>
<dbReference type="CDD" id="cd22417">
    <property type="entry name" value="KH-I_Vigilin_rpt14"/>
    <property type="match status" value="1"/>
</dbReference>
<dbReference type="CDD" id="cd22410">
    <property type="entry name" value="KH-I_Vigilin_rpt7"/>
    <property type="match status" value="1"/>
</dbReference>
<keyword evidence="3" id="KW-0677">Repeat</keyword>
<dbReference type="CDD" id="cd22416">
    <property type="entry name" value="KH-I_Vigilin_rpt13"/>
    <property type="match status" value="1"/>
</dbReference>
<feature type="coiled-coil region" evidence="7">
    <location>
        <begin position="1016"/>
        <end position="1043"/>
    </location>
</feature>
<comment type="subcellular location">
    <subcellularLocation>
        <location evidence="1">Cytoplasm</location>
    </subcellularLocation>
</comment>
<feature type="domain" description="K Homology" evidence="8">
    <location>
        <begin position="573"/>
        <end position="641"/>
    </location>
</feature>
<evidence type="ECO:0000313" key="9">
    <source>
        <dbReference type="RefSeq" id="XP_045369770.1"/>
    </source>
</evidence>
<dbReference type="Pfam" id="PF24668">
    <property type="entry name" value="KH_Vigilin"/>
    <property type="match status" value="1"/>
</dbReference>
<evidence type="ECO:0000256" key="7">
    <source>
        <dbReference type="SAM" id="Coils"/>
    </source>
</evidence>
<reference evidence="9" key="1">
    <citation type="submission" date="2025-08" db="UniProtKB">
        <authorList>
            <consortium name="RefSeq"/>
        </authorList>
    </citation>
    <scope>IDENTIFICATION</scope>
    <source>
        <tissue evidence="9">Blood</tissue>
    </source>
</reference>
<dbReference type="RefSeq" id="XP_045369770.1">
    <property type="nucleotide sequence ID" value="XM_045513814.1"/>
</dbReference>
<dbReference type="SMART" id="SM00322">
    <property type="entry name" value="KH"/>
    <property type="match status" value="11"/>
</dbReference>
<dbReference type="Gene3D" id="3.30.1370.10">
    <property type="entry name" value="K Homology domain, type 1"/>
    <property type="match status" value="11"/>
</dbReference>
<dbReference type="InterPro" id="IPR004088">
    <property type="entry name" value="KH_dom_type_1"/>
</dbReference>